<name>A0AAD2DXY1_9LAMI</name>
<dbReference type="AlphaFoldDB" id="A0AAD2DXY1"/>
<protein>
    <submittedName>
        <fullName evidence="1">Uncharacterized protein</fullName>
    </submittedName>
</protein>
<dbReference type="EMBL" id="OU503045">
    <property type="protein sequence ID" value="CAI9769914.1"/>
    <property type="molecule type" value="Genomic_DNA"/>
</dbReference>
<accession>A0AAD2DXY1</accession>
<keyword evidence="2" id="KW-1185">Reference proteome</keyword>
<organism evidence="1 2">
    <name type="scientific">Fraxinus pennsylvanica</name>
    <dbReference type="NCBI Taxonomy" id="56036"/>
    <lineage>
        <taxon>Eukaryota</taxon>
        <taxon>Viridiplantae</taxon>
        <taxon>Streptophyta</taxon>
        <taxon>Embryophyta</taxon>
        <taxon>Tracheophyta</taxon>
        <taxon>Spermatophyta</taxon>
        <taxon>Magnoliopsida</taxon>
        <taxon>eudicotyledons</taxon>
        <taxon>Gunneridae</taxon>
        <taxon>Pentapetalae</taxon>
        <taxon>asterids</taxon>
        <taxon>lamiids</taxon>
        <taxon>Lamiales</taxon>
        <taxon>Oleaceae</taxon>
        <taxon>Oleeae</taxon>
        <taxon>Fraxinus</taxon>
    </lineage>
</organism>
<dbReference type="Proteomes" id="UP000834106">
    <property type="component" value="Chromosome 10"/>
</dbReference>
<reference evidence="1" key="1">
    <citation type="submission" date="2023-05" db="EMBL/GenBank/DDBJ databases">
        <authorList>
            <person name="Huff M."/>
        </authorList>
    </citation>
    <scope>NUCLEOTIDE SEQUENCE</scope>
</reference>
<proteinExistence type="predicted"/>
<evidence type="ECO:0000313" key="1">
    <source>
        <dbReference type="EMBL" id="CAI9769914.1"/>
    </source>
</evidence>
<sequence>MGDYTVKVEEGRVADNGNPSAGAVYRCIYAKDGLMEIPPGFESPWDFFRFNPDIVNMALFSFVYNVPSLTTVNRFPKNPVLGRRLIADGKAGPYAWLTYHECPEWIIAIEAWCCLRVGANAVEYIINHAEVSIAFVQESKWIALINCTVKPKEQRHKEHHQIDQSF</sequence>
<evidence type="ECO:0000313" key="2">
    <source>
        <dbReference type="Proteomes" id="UP000834106"/>
    </source>
</evidence>
<gene>
    <name evidence="1" type="ORF">FPE_LOCUS16376</name>
</gene>